<organism evidence="2 3">
    <name type="scientific">Streblomastix strix</name>
    <dbReference type="NCBI Taxonomy" id="222440"/>
    <lineage>
        <taxon>Eukaryota</taxon>
        <taxon>Metamonada</taxon>
        <taxon>Preaxostyla</taxon>
        <taxon>Oxymonadida</taxon>
        <taxon>Streblomastigidae</taxon>
        <taxon>Streblomastix</taxon>
    </lineage>
</organism>
<dbReference type="OrthoDB" id="2897838at2759"/>
<dbReference type="Proteomes" id="UP000324800">
    <property type="component" value="Unassembled WGS sequence"/>
</dbReference>
<dbReference type="EMBL" id="SNRW01008369">
    <property type="protein sequence ID" value="KAA6379633.1"/>
    <property type="molecule type" value="Genomic_DNA"/>
</dbReference>
<reference evidence="2 3" key="1">
    <citation type="submission" date="2019-03" db="EMBL/GenBank/DDBJ databases">
        <title>Single cell metagenomics reveals metabolic interactions within the superorganism composed of flagellate Streblomastix strix and complex community of Bacteroidetes bacteria on its surface.</title>
        <authorList>
            <person name="Treitli S.C."/>
            <person name="Kolisko M."/>
            <person name="Husnik F."/>
            <person name="Keeling P."/>
            <person name="Hampl V."/>
        </authorList>
    </citation>
    <scope>NUCLEOTIDE SEQUENCE [LARGE SCALE GENOMIC DNA]</scope>
    <source>
        <strain evidence="2">ST1C</strain>
    </source>
</reference>
<dbReference type="PANTHER" id="PTHR33050">
    <property type="entry name" value="REVERSE TRANSCRIPTASE DOMAIN-CONTAINING PROTEIN"/>
    <property type="match status" value="1"/>
</dbReference>
<evidence type="ECO:0008006" key="4">
    <source>
        <dbReference type="Google" id="ProtNLM"/>
    </source>
</evidence>
<evidence type="ECO:0000256" key="1">
    <source>
        <dbReference type="SAM" id="MobiDB-lite"/>
    </source>
</evidence>
<comment type="caution">
    <text evidence="2">The sequence shown here is derived from an EMBL/GenBank/DDBJ whole genome shotgun (WGS) entry which is preliminary data.</text>
</comment>
<sequence>MIKAITSFVGKLRFSTPQQSCESNVLDKQNASNEEVSDRAVLVDEPAGEQQTKDDRQEIEPDNNTDRRVNCRLGSECDKEQHQNQKNIRAVGSGYGELQLARDTNDIQSNIKSGWTLIFRHIAGKLNKEADALSKLPMAWEYSIRKEVLENVSKDWQVELTVDLFAARNNAKHKRYYTLGKDKKAERRDSMKISRDEKFPQIHPLILIIRRIIRKILEEKAQGIMIVPYWPGQIWWTQLKKITVKEKQLEENNKALKMGPKMKKRNLKVPSGRIFALEVNGDKMGQDYSQMLWKLPYYQEMQLYLQQITDMKVGEGTPARYQPFGSIQEGHEQARISVSTMFDLMGREEKDIRNKVIEQLMLNPVSNIRKIIRKVTIWKLEQLLGYIVKLSVQRDQGKLTVIELWRVVITIFKDYKVLRLSEIQTAMLNITQIEQGIIIICTNLLKGQGRRVEVTLKRVSYRAVSPIAWFQAWNEKRKTKTTNKDLQWKNSENKRALTLEECSKEIHIVMNNAGIHKKFSVTVIRKVALFAMQNKDKTKIEIDRWSRHSGSADTVRENYDVNNNDSIRKTLSECVSAREESGVSELRE</sequence>
<protein>
    <recommendedName>
        <fullName evidence="4">Tyr recombinase domain-containing protein</fullName>
    </recommendedName>
</protein>
<evidence type="ECO:0000313" key="3">
    <source>
        <dbReference type="Proteomes" id="UP000324800"/>
    </source>
</evidence>
<name>A0A5J4VAV4_9EUKA</name>
<gene>
    <name evidence="2" type="ORF">EZS28_024842</name>
</gene>
<feature type="region of interest" description="Disordered" evidence="1">
    <location>
        <begin position="45"/>
        <end position="68"/>
    </location>
</feature>
<dbReference type="PANTHER" id="PTHR33050:SF7">
    <property type="entry name" value="RIBONUCLEASE H"/>
    <property type="match status" value="1"/>
</dbReference>
<accession>A0A5J4VAV4</accession>
<proteinExistence type="predicted"/>
<feature type="compositionally biased region" description="Basic and acidic residues" evidence="1">
    <location>
        <begin position="51"/>
        <end position="68"/>
    </location>
</feature>
<dbReference type="InterPro" id="IPR052055">
    <property type="entry name" value="Hepadnavirus_pol/RT"/>
</dbReference>
<dbReference type="AlphaFoldDB" id="A0A5J4VAV4"/>
<evidence type="ECO:0000313" key="2">
    <source>
        <dbReference type="EMBL" id="KAA6379633.1"/>
    </source>
</evidence>